<dbReference type="EMBL" id="CP039375">
    <property type="protein sequence ID" value="QCD65250.1"/>
    <property type="molecule type" value="Genomic_DNA"/>
</dbReference>
<reference evidence="1 2" key="1">
    <citation type="submission" date="2019-04" db="EMBL/GenBank/DDBJ databases">
        <title>Complete genome sequence of Arthrobacter sp. ZXY-2 associated with effective atrazine degradation and salt adaptation.</title>
        <authorList>
            <person name="Zhao X."/>
        </authorList>
    </citation>
    <scope>NUCLEOTIDE SEQUENCE [LARGE SCALE GENOMIC DNA]</scope>
    <source>
        <strain evidence="2">ZP60</strain>
    </source>
</reference>
<dbReference type="GeneID" id="42178510"/>
<accession>A0A4D6KB41</accession>
<organism evidence="1 2">
    <name type="scientific">Halomicrobium mukohataei</name>
    <dbReference type="NCBI Taxonomy" id="57705"/>
    <lineage>
        <taxon>Archaea</taxon>
        <taxon>Methanobacteriati</taxon>
        <taxon>Methanobacteriota</taxon>
        <taxon>Stenosarchaea group</taxon>
        <taxon>Halobacteria</taxon>
        <taxon>Halobacteriales</taxon>
        <taxon>Haloarculaceae</taxon>
        <taxon>Halomicrobium</taxon>
    </lineage>
</organism>
<dbReference type="Pfam" id="PF20509">
    <property type="entry name" value="DUF6735"/>
    <property type="match status" value="1"/>
</dbReference>
<dbReference type="Proteomes" id="UP000297053">
    <property type="component" value="Chromosome"/>
</dbReference>
<reference evidence="1 2" key="2">
    <citation type="submission" date="2019-04" db="EMBL/GenBank/DDBJ databases">
        <authorList>
            <person name="Yang S."/>
            <person name="Wei W."/>
        </authorList>
    </citation>
    <scope>NUCLEOTIDE SEQUENCE [LARGE SCALE GENOMIC DNA]</scope>
    <source>
        <strain evidence="2">ZP60</strain>
    </source>
</reference>
<dbReference type="KEGG" id="halz:E5139_06200"/>
<sequence>MAHRALVAYRDGDGYRLHYAHRGTGLAAAITPETPFGGRRDRSRPPPVPDRIAHQFDLASSRDDAVGTRVDPRPLARRLDPADVLAAVDPTIESLVVVGPADETSTYLVCPLGLDGGEPLAVAGPTADEERLRRTLVTAKDRLGERVDDGALSPERARRALWQTLARLAPLYPIDDASFLRPD</sequence>
<protein>
    <submittedName>
        <fullName evidence="1">Uncharacterized protein</fullName>
    </submittedName>
</protein>
<proteinExistence type="predicted"/>
<gene>
    <name evidence="1" type="ORF">E5139_06200</name>
</gene>
<dbReference type="RefSeq" id="WP_015761589.1">
    <property type="nucleotide sequence ID" value="NZ_CP039375.1"/>
</dbReference>
<dbReference type="AlphaFoldDB" id="A0A4D6KB41"/>
<evidence type="ECO:0000313" key="2">
    <source>
        <dbReference type="Proteomes" id="UP000297053"/>
    </source>
</evidence>
<evidence type="ECO:0000313" key="1">
    <source>
        <dbReference type="EMBL" id="QCD65250.1"/>
    </source>
</evidence>
<name>A0A4D6KB41_9EURY</name>
<dbReference type="InterPro" id="IPR046622">
    <property type="entry name" value="DUF6735"/>
</dbReference>